<feature type="region of interest" description="Disordered" evidence="1">
    <location>
        <begin position="170"/>
        <end position="310"/>
    </location>
</feature>
<evidence type="ECO:0000256" key="1">
    <source>
        <dbReference type="SAM" id="MobiDB-lite"/>
    </source>
</evidence>
<feature type="region of interest" description="Disordered" evidence="1">
    <location>
        <begin position="330"/>
        <end position="352"/>
    </location>
</feature>
<gene>
    <name evidence="2" type="ORF">P154DRAFT_106370</name>
</gene>
<dbReference type="AlphaFoldDB" id="A0A6A5W5W1"/>
<sequence length="417" mass="46179">MVNEGCYHLLMNLIPDAYDLHFQEVVADSDPNYIQKGLFLGEGQDWSAWAWIKKYPSGTTVVEIMIHEDDHTVVPIKTKKLEKKCDLSQYQLMYPFWVFADPKVDMAYSMIKLKAFVKYCFMEAAIAKDLFHGPIPPTHMHLLQSLEVIEAEYNKLGGVEKVPDIYRPRAFKGRSNPVADSVPGPPESGHPTPEKVHPPPGPVLEDSDSLCGPPQFVEGPPHSVEGPPHSVEGPPHSVVGSPDSLYDSPDSPRRPLPSLVIPSDSVPGLSDPVTSQRNQHVAVGSHQPPGGSPSFVATSRQSKVPRPASEVYHRIRRRSISASLTEMSLHNGETEDRETPVPFPGQPIGTKRKAEGGFTLEEAKYLLRRHRELRRKITAAQQSLAILESKEAETRARLVNGAKSLTKAEHLQLAMDT</sequence>
<accession>A0A6A5W5W1</accession>
<reference evidence="2" key="1">
    <citation type="journal article" date="2020" name="Stud. Mycol.">
        <title>101 Dothideomycetes genomes: a test case for predicting lifestyles and emergence of pathogens.</title>
        <authorList>
            <person name="Haridas S."/>
            <person name="Albert R."/>
            <person name="Binder M."/>
            <person name="Bloem J."/>
            <person name="Labutti K."/>
            <person name="Salamov A."/>
            <person name="Andreopoulos B."/>
            <person name="Baker S."/>
            <person name="Barry K."/>
            <person name="Bills G."/>
            <person name="Bluhm B."/>
            <person name="Cannon C."/>
            <person name="Castanera R."/>
            <person name="Culley D."/>
            <person name="Daum C."/>
            <person name="Ezra D."/>
            <person name="Gonzalez J."/>
            <person name="Henrissat B."/>
            <person name="Kuo A."/>
            <person name="Liang C."/>
            <person name="Lipzen A."/>
            <person name="Lutzoni F."/>
            <person name="Magnuson J."/>
            <person name="Mondo S."/>
            <person name="Nolan M."/>
            <person name="Ohm R."/>
            <person name="Pangilinan J."/>
            <person name="Park H.-J."/>
            <person name="Ramirez L."/>
            <person name="Alfaro M."/>
            <person name="Sun H."/>
            <person name="Tritt A."/>
            <person name="Yoshinaga Y."/>
            <person name="Zwiers L.-H."/>
            <person name="Turgeon B."/>
            <person name="Goodwin S."/>
            <person name="Spatafora J."/>
            <person name="Crous P."/>
            <person name="Grigoriev I."/>
        </authorList>
    </citation>
    <scope>NUCLEOTIDE SEQUENCE</scope>
    <source>
        <strain evidence="2">CBS 123094</strain>
    </source>
</reference>
<dbReference type="Proteomes" id="UP000799779">
    <property type="component" value="Unassembled WGS sequence"/>
</dbReference>
<evidence type="ECO:0000313" key="3">
    <source>
        <dbReference type="Proteomes" id="UP000799779"/>
    </source>
</evidence>
<dbReference type="EMBL" id="ML977739">
    <property type="protein sequence ID" value="KAF1993026.1"/>
    <property type="molecule type" value="Genomic_DNA"/>
</dbReference>
<protein>
    <submittedName>
        <fullName evidence="2">Uncharacterized protein</fullName>
    </submittedName>
</protein>
<evidence type="ECO:0000313" key="2">
    <source>
        <dbReference type="EMBL" id="KAF1993026.1"/>
    </source>
</evidence>
<organism evidence="2 3">
    <name type="scientific">Amniculicola lignicola CBS 123094</name>
    <dbReference type="NCBI Taxonomy" id="1392246"/>
    <lineage>
        <taxon>Eukaryota</taxon>
        <taxon>Fungi</taxon>
        <taxon>Dikarya</taxon>
        <taxon>Ascomycota</taxon>
        <taxon>Pezizomycotina</taxon>
        <taxon>Dothideomycetes</taxon>
        <taxon>Pleosporomycetidae</taxon>
        <taxon>Pleosporales</taxon>
        <taxon>Amniculicolaceae</taxon>
        <taxon>Amniculicola</taxon>
    </lineage>
</organism>
<keyword evidence="3" id="KW-1185">Reference proteome</keyword>
<name>A0A6A5W5W1_9PLEO</name>
<proteinExistence type="predicted"/>